<dbReference type="CDD" id="cd01448">
    <property type="entry name" value="TST_Repeat_1"/>
    <property type="match status" value="1"/>
</dbReference>
<gene>
    <name evidence="4" type="ORF">CQA01_13730</name>
</gene>
<sequence>MISLLIKNLTIKMKSMINPIIKAEAFHQLSQTQNLILIDARFVYSNYEKGHLDGALHVDLNKDLSQIVENPAHGGRHPLPSPAAFGSTLGKLGITPESHVIVYDDKNASMSAARFWWMLKALGHEKVQVLDGGFQAAEKQGFLVNNEIATPQSSSPYPVTDWKSPLADLTEVKSASGKRNQMIIDVRESERYQGLKEPIDKIAGHIPGAINLPFTENLDENGSFLSQEKLKEKYLKAFKATPSSEIIVHCGSGVTACHTLLAITFAGLDIPKLYVGSWSEWSRNNLPMVTES</sequence>
<dbReference type="GO" id="GO:0004792">
    <property type="term" value="F:thiosulfate-cyanide sulfurtransferase activity"/>
    <property type="evidence" value="ECO:0007669"/>
    <property type="project" value="TreeGrafter"/>
</dbReference>
<dbReference type="PANTHER" id="PTHR11364:SF27">
    <property type="entry name" value="SULFURTRANSFERASE"/>
    <property type="match status" value="1"/>
</dbReference>
<evidence type="ECO:0000256" key="1">
    <source>
        <dbReference type="ARBA" id="ARBA00022679"/>
    </source>
</evidence>
<evidence type="ECO:0000313" key="5">
    <source>
        <dbReference type="Proteomes" id="UP000321301"/>
    </source>
</evidence>
<dbReference type="CDD" id="cd01449">
    <property type="entry name" value="TST_Repeat_2"/>
    <property type="match status" value="1"/>
</dbReference>
<dbReference type="PANTHER" id="PTHR11364">
    <property type="entry name" value="THIOSULFATE SULFERTANSFERASE"/>
    <property type="match status" value="1"/>
</dbReference>
<keyword evidence="1 4" id="KW-0808">Transferase</keyword>
<protein>
    <submittedName>
        <fullName evidence="4">Thiosulfate sulfurtransferase</fullName>
    </submittedName>
</protein>
<dbReference type="Pfam" id="PF00581">
    <property type="entry name" value="Rhodanese"/>
    <property type="match status" value="2"/>
</dbReference>
<dbReference type="EMBL" id="BJYV01000004">
    <property type="protein sequence ID" value="GEO20839.1"/>
    <property type="molecule type" value="Genomic_DNA"/>
</dbReference>
<name>A0A512C9G8_9BACT</name>
<dbReference type="AlphaFoldDB" id="A0A512C9G8"/>
<dbReference type="InterPro" id="IPR045078">
    <property type="entry name" value="TST/MPST-like"/>
</dbReference>
<feature type="domain" description="Rhodanese" evidence="3">
    <location>
        <begin position="31"/>
        <end position="146"/>
    </location>
</feature>
<evidence type="ECO:0000313" key="4">
    <source>
        <dbReference type="EMBL" id="GEO20839.1"/>
    </source>
</evidence>
<dbReference type="InterPro" id="IPR036873">
    <property type="entry name" value="Rhodanese-like_dom_sf"/>
</dbReference>
<organism evidence="4 5">
    <name type="scientific">Cyclobacterium qasimii</name>
    <dbReference type="NCBI Taxonomy" id="1350429"/>
    <lineage>
        <taxon>Bacteria</taxon>
        <taxon>Pseudomonadati</taxon>
        <taxon>Bacteroidota</taxon>
        <taxon>Cytophagia</taxon>
        <taxon>Cytophagales</taxon>
        <taxon>Cyclobacteriaceae</taxon>
        <taxon>Cyclobacterium</taxon>
    </lineage>
</organism>
<dbReference type="PROSITE" id="PS50206">
    <property type="entry name" value="RHODANESE_3"/>
    <property type="match status" value="2"/>
</dbReference>
<accession>A0A512C9G8</accession>
<evidence type="ECO:0000259" key="3">
    <source>
        <dbReference type="PROSITE" id="PS50206"/>
    </source>
</evidence>
<dbReference type="SMART" id="SM00450">
    <property type="entry name" value="RHOD"/>
    <property type="match status" value="2"/>
</dbReference>
<proteinExistence type="predicted"/>
<comment type="caution">
    <text evidence="4">The sequence shown here is derived from an EMBL/GenBank/DDBJ whole genome shotgun (WGS) entry which is preliminary data.</text>
</comment>
<dbReference type="InterPro" id="IPR001763">
    <property type="entry name" value="Rhodanese-like_dom"/>
</dbReference>
<reference evidence="4 5" key="1">
    <citation type="submission" date="2019-07" db="EMBL/GenBank/DDBJ databases">
        <title>Whole genome shotgun sequence of Cyclobacterium qasimii NBRC 106168.</title>
        <authorList>
            <person name="Hosoyama A."/>
            <person name="Uohara A."/>
            <person name="Ohji S."/>
            <person name="Ichikawa N."/>
        </authorList>
    </citation>
    <scope>NUCLEOTIDE SEQUENCE [LARGE SCALE GENOMIC DNA]</scope>
    <source>
        <strain evidence="4 5">NBRC 106168</strain>
    </source>
</reference>
<evidence type="ECO:0000256" key="2">
    <source>
        <dbReference type="ARBA" id="ARBA00022737"/>
    </source>
</evidence>
<dbReference type="SUPFAM" id="SSF52821">
    <property type="entry name" value="Rhodanese/Cell cycle control phosphatase"/>
    <property type="match status" value="2"/>
</dbReference>
<dbReference type="Gene3D" id="3.40.250.10">
    <property type="entry name" value="Rhodanese-like domain"/>
    <property type="match status" value="2"/>
</dbReference>
<keyword evidence="2" id="KW-0677">Repeat</keyword>
<keyword evidence="5" id="KW-1185">Reference proteome</keyword>
<feature type="domain" description="Rhodanese" evidence="3">
    <location>
        <begin position="177"/>
        <end position="290"/>
    </location>
</feature>
<dbReference type="Proteomes" id="UP000321301">
    <property type="component" value="Unassembled WGS sequence"/>
</dbReference>